<accession>A0ABY7ET39</accession>
<name>A0ABY7ET39_MYAAR</name>
<sequence>MNRKFGAACGDWTPNTGNHSISRCILLCQRN</sequence>
<protein>
    <submittedName>
        <fullName evidence="1">Uncharacterized protein</fullName>
    </submittedName>
</protein>
<gene>
    <name evidence="1" type="ORF">MAR_027312</name>
</gene>
<reference evidence="1" key="1">
    <citation type="submission" date="2022-11" db="EMBL/GenBank/DDBJ databases">
        <title>Centuries of genome instability and evolution in soft-shell clam transmissible cancer (bioRxiv).</title>
        <authorList>
            <person name="Hart S.F.M."/>
            <person name="Yonemitsu M.A."/>
            <person name="Giersch R.M."/>
            <person name="Beal B.F."/>
            <person name="Arriagada G."/>
            <person name="Davis B.W."/>
            <person name="Ostrander E.A."/>
            <person name="Goff S.P."/>
            <person name="Metzger M.J."/>
        </authorList>
    </citation>
    <scope>NUCLEOTIDE SEQUENCE</scope>
    <source>
        <strain evidence="1">MELC-2E11</strain>
        <tissue evidence="1">Siphon/mantle</tissue>
    </source>
</reference>
<dbReference type="EMBL" id="CP111019">
    <property type="protein sequence ID" value="WAR13132.1"/>
    <property type="molecule type" value="Genomic_DNA"/>
</dbReference>
<evidence type="ECO:0000313" key="1">
    <source>
        <dbReference type="EMBL" id="WAR13132.1"/>
    </source>
</evidence>
<keyword evidence="2" id="KW-1185">Reference proteome</keyword>
<dbReference type="Proteomes" id="UP001164746">
    <property type="component" value="Chromosome 8"/>
</dbReference>
<evidence type="ECO:0000313" key="2">
    <source>
        <dbReference type="Proteomes" id="UP001164746"/>
    </source>
</evidence>
<proteinExistence type="predicted"/>
<organism evidence="1 2">
    <name type="scientific">Mya arenaria</name>
    <name type="common">Soft-shell clam</name>
    <dbReference type="NCBI Taxonomy" id="6604"/>
    <lineage>
        <taxon>Eukaryota</taxon>
        <taxon>Metazoa</taxon>
        <taxon>Spiralia</taxon>
        <taxon>Lophotrochozoa</taxon>
        <taxon>Mollusca</taxon>
        <taxon>Bivalvia</taxon>
        <taxon>Autobranchia</taxon>
        <taxon>Heteroconchia</taxon>
        <taxon>Euheterodonta</taxon>
        <taxon>Imparidentia</taxon>
        <taxon>Neoheterodontei</taxon>
        <taxon>Myida</taxon>
        <taxon>Myoidea</taxon>
        <taxon>Myidae</taxon>
        <taxon>Mya</taxon>
    </lineage>
</organism>